<proteinExistence type="predicted"/>
<evidence type="ECO:0000259" key="2">
    <source>
        <dbReference type="Pfam" id="PF20152"/>
    </source>
</evidence>
<gene>
    <name evidence="3" type="ORF">BDZ94DRAFT_1264817</name>
</gene>
<accession>A0A9P5Y2A8</accession>
<feature type="transmembrane region" description="Helical" evidence="1">
    <location>
        <begin position="148"/>
        <end position="170"/>
    </location>
</feature>
<dbReference type="AlphaFoldDB" id="A0A9P5Y2A8"/>
<name>A0A9P5Y2A8_9AGAR</name>
<dbReference type="PANTHER" id="PTHR40465:SF1">
    <property type="entry name" value="DUF6534 DOMAIN-CONTAINING PROTEIN"/>
    <property type="match status" value="1"/>
</dbReference>
<dbReference type="Pfam" id="PF20152">
    <property type="entry name" value="DUF6534"/>
    <property type="match status" value="1"/>
</dbReference>
<protein>
    <recommendedName>
        <fullName evidence="2">DUF6534 domain-containing protein</fullName>
    </recommendedName>
</protein>
<feature type="transmembrane region" description="Helical" evidence="1">
    <location>
        <begin position="79"/>
        <end position="100"/>
    </location>
</feature>
<keyword evidence="4" id="KW-1185">Reference proteome</keyword>
<feature type="transmembrane region" description="Helical" evidence="1">
    <location>
        <begin position="112"/>
        <end position="136"/>
    </location>
</feature>
<dbReference type="InterPro" id="IPR045339">
    <property type="entry name" value="DUF6534"/>
</dbReference>
<feature type="domain" description="DUF6534" evidence="2">
    <location>
        <begin position="158"/>
        <end position="241"/>
    </location>
</feature>
<dbReference type="OrthoDB" id="2993818at2759"/>
<evidence type="ECO:0000256" key="1">
    <source>
        <dbReference type="SAM" id="Phobius"/>
    </source>
</evidence>
<evidence type="ECO:0000313" key="3">
    <source>
        <dbReference type="EMBL" id="KAF9460962.1"/>
    </source>
</evidence>
<evidence type="ECO:0000313" key="4">
    <source>
        <dbReference type="Proteomes" id="UP000807353"/>
    </source>
</evidence>
<dbReference type="Proteomes" id="UP000807353">
    <property type="component" value="Unassembled WGS sequence"/>
</dbReference>
<dbReference type="PANTHER" id="PTHR40465">
    <property type="entry name" value="CHROMOSOME 1, WHOLE GENOME SHOTGUN SEQUENCE"/>
    <property type="match status" value="1"/>
</dbReference>
<keyword evidence="1" id="KW-0812">Transmembrane</keyword>
<keyword evidence="1" id="KW-0472">Membrane</keyword>
<keyword evidence="1" id="KW-1133">Transmembrane helix</keyword>
<dbReference type="EMBL" id="MU150291">
    <property type="protein sequence ID" value="KAF9460962.1"/>
    <property type="molecule type" value="Genomic_DNA"/>
</dbReference>
<feature type="transmembrane region" description="Helical" evidence="1">
    <location>
        <begin position="40"/>
        <end position="67"/>
    </location>
</feature>
<comment type="caution">
    <text evidence="3">The sequence shown here is derived from an EMBL/GenBank/DDBJ whole genome shotgun (WGS) entry which is preliminary data.</text>
</comment>
<reference evidence="3" key="1">
    <citation type="submission" date="2020-11" db="EMBL/GenBank/DDBJ databases">
        <authorList>
            <consortium name="DOE Joint Genome Institute"/>
            <person name="Ahrendt S."/>
            <person name="Riley R."/>
            <person name="Andreopoulos W."/>
            <person name="Labutti K."/>
            <person name="Pangilinan J."/>
            <person name="Ruiz-Duenas F.J."/>
            <person name="Barrasa J.M."/>
            <person name="Sanchez-Garcia M."/>
            <person name="Camarero S."/>
            <person name="Miyauchi S."/>
            <person name="Serrano A."/>
            <person name="Linde D."/>
            <person name="Babiker R."/>
            <person name="Drula E."/>
            <person name="Ayuso-Fernandez I."/>
            <person name="Pacheco R."/>
            <person name="Padilla G."/>
            <person name="Ferreira P."/>
            <person name="Barriuso J."/>
            <person name="Kellner H."/>
            <person name="Castanera R."/>
            <person name="Alfaro M."/>
            <person name="Ramirez L."/>
            <person name="Pisabarro A.G."/>
            <person name="Kuo A."/>
            <person name="Tritt A."/>
            <person name="Lipzen A."/>
            <person name="He G."/>
            <person name="Yan M."/>
            <person name="Ng V."/>
            <person name="Cullen D."/>
            <person name="Martin F."/>
            <person name="Rosso M.-N."/>
            <person name="Henrissat B."/>
            <person name="Hibbett D."/>
            <person name="Martinez A.T."/>
            <person name="Grigoriev I.V."/>
        </authorList>
    </citation>
    <scope>NUCLEOTIDE SEQUENCE</scope>
    <source>
        <strain evidence="3">CBS 247.69</strain>
    </source>
</reference>
<sequence length="307" mass="34389">MPWNMYQLALFSSWFNLCLYSFELCLVTQYFWKFSKDARWIHYMVIVMLLADTVGTIASCTTTWTFIITYSMAPIMHHLWTMPALMITTAMTAMMEESFLIYRILSLSKARLVSGFLMLLVATHVVFKIIAAGYIIDDPSFVANFGSTATKIAYCVEAAVDILIPMALVWRLRKVNPTFQSTKSLLRQVSLQAFSSGCVVALVGITFLALFWTQRREFIVITNSYGRIYTVTVLMNLLARQGVAAGEKGAPSNGGNISRLFDVDLSVETESIAPNDVITAPPPSTLVGFKENKELVSQQSDETLRMV</sequence>
<feature type="transmembrane region" description="Helical" evidence="1">
    <location>
        <begin position="191"/>
        <end position="212"/>
    </location>
</feature>
<organism evidence="3 4">
    <name type="scientific">Collybia nuda</name>
    <dbReference type="NCBI Taxonomy" id="64659"/>
    <lineage>
        <taxon>Eukaryota</taxon>
        <taxon>Fungi</taxon>
        <taxon>Dikarya</taxon>
        <taxon>Basidiomycota</taxon>
        <taxon>Agaricomycotina</taxon>
        <taxon>Agaricomycetes</taxon>
        <taxon>Agaricomycetidae</taxon>
        <taxon>Agaricales</taxon>
        <taxon>Tricholomatineae</taxon>
        <taxon>Clitocybaceae</taxon>
        <taxon>Collybia</taxon>
    </lineage>
</organism>
<feature type="transmembrane region" description="Helical" evidence="1">
    <location>
        <begin position="6"/>
        <end position="28"/>
    </location>
</feature>